<dbReference type="InterPro" id="IPR017871">
    <property type="entry name" value="ABC_transporter-like_CS"/>
</dbReference>
<comment type="caution">
    <text evidence="4">The sequence shown here is derived from an EMBL/GenBank/DDBJ whole genome shotgun (WGS) entry which is preliminary data.</text>
</comment>
<proteinExistence type="predicted"/>
<dbReference type="PROSITE" id="PS50893">
    <property type="entry name" value="ABC_TRANSPORTER_2"/>
    <property type="match status" value="1"/>
</dbReference>
<dbReference type="PANTHER" id="PTHR43119">
    <property type="entry name" value="ABC TRANSPORT PROTEIN ATP-BINDING COMPONENT-RELATED"/>
    <property type="match status" value="1"/>
</dbReference>
<evidence type="ECO:0000256" key="2">
    <source>
        <dbReference type="ARBA" id="ARBA00022840"/>
    </source>
</evidence>
<reference evidence="4 5" key="1">
    <citation type="submission" date="2018-03" db="EMBL/GenBank/DDBJ databases">
        <title>The ancient ancestry and fast evolution of plastids.</title>
        <authorList>
            <person name="Moore K.R."/>
            <person name="Magnabosco C."/>
            <person name="Momper L."/>
            <person name="Gold D.A."/>
            <person name="Bosak T."/>
            <person name="Fournier G.P."/>
        </authorList>
    </citation>
    <scope>NUCLEOTIDE SEQUENCE [LARGE SCALE GENOMIC DNA]</scope>
    <source>
        <strain evidence="4 5">CCALA 015</strain>
    </source>
</reference>
<keyword evidence="2" id="KW-0067">ATP-binding</keyword>
<evidence type="ECO:0000259" key="3">
    <source>
        <dbReference type="PROSITE" id="PS50893"/>
    </source>
</evidence>
<evidence type="ECO:0000313" key="5">
    <source>
        <dbReference type="Proteomes" id="UP000238218"/>
    </source>
</evidence>
<sequence length="216" mass="23404">MDHPLLLSATGLERQLGERRLWSQLDLALAGGDRLGLVAPSGSGKTLLLRTLALLDPQQAGTIRLLGRSPAAWGLPRWRAMVQYLAQRPVATGGTVEANLRGPWRFRERRGQGGWSPERITGWLAALGRDPSFLDYDAERLSGGELQLLVLLRGLQFDPTVLLLDEPTASLDGATTAAVEALLIAWLSAGPRACVLISHDGEQIGRFATCTLELPR</sequence>
<feature type="domain" description="ABC transporter" evidence="3">
    <location>
        <begin position="7"/>
        <end position="216"/>
    </location>
</feature>
<protein>
    <submittedName>
        <fullName evidence="4">ABC transporter</fullName>
    </submittedName>
</protein>
<dbReference type="Gene3D" id="3.40.50.300">
    <property type="entry name" value="P-loop containing nucleotide triphosphate hydrolases"/>
    <property type="match status" value="1"/>
</dbReference>
<dbReference type="Pfam" id="PF00005">
    <property type="entry name" value="ABC_tran"/>
    <property type="match status" value="1"/>
</dbReference>
<dbReference type="PANTHER" id="PTHR43119:SF1">
    <property type="entry name" value="ABC TRANSPORTER DOMAIN-CONTAINING PROTEIN"/>
    <property type="match status" value="1"/>
</dbReference>
<name>A0ABX5F744_9CHRO</name>
<dbReference type="EMBL" id="PVWP01000006">
    <property type="protein sequence ID" value="PSB37385.1"/>
    <property type="molecule type" value="Genomic_DNA"/>
</dbReference>
<keyword evidence="1" id="KW-0547">Nucleotide-binding</keyword>
<accession>A0ABX5F744</accession>
<dbReference type="InterPro" id="IPR027417">
    <property type="entry name" value="P-loop_NTPase"/>
</dbReference>
<dbReference type="PROSITE" id="PS00211">
    <property type="entry name" value="ABC_TRANSPORTER_1"/>
    <property type="match status" value="1"/>
</dbReference>
<gene>
    <name evidence="4" type="ORF">C7B81_09630</name>
</gene>
<dbReference type="InterPro" id="IPR003439">
    <property type="entry name" value="ABC_transporter-like_ATP-bd"/>
</dbReference>
<dbReference type="Proteomes" id="UP000238218">
    <property type="component" value="Unassembled WGS sequence"/>
</dbReference>
<evidence type="ECO:0000313" key="4">
    <source>
        <dbReference type="EMBL" id="PSB37385.1"/>
    </source>
</evidence>
<evidence type="ECO:0000256" key="1">
    <source>
        <dbReference type="ARBA" id="ARBA00022741"/>
    </source>
</evidence>
<dbReference type="SMART" id="SM00382">
    <property type="entry name" value="AAA"/>
    <property type="match status" value="1"/>
</dbReference>
<dbReference type="SUPFAM" id="SSF52540">
    <property type="entry name" value="P-loop containing nucleoside triphosphate hydrolases"/>
    <property type="match status" value="1"/>
</dbReference>
<organism evidence="4 5">
    <name type="scientific">Aphanothece cf. minutissima CCALA 015</name>
    <dbReference type="NCBI Taxonomy" id="2107695"/>
    <lineage>
        <taxon>Bacteria</taxon>
        <taxon>Bacillati</taxon>
        <taxon>Cyanobacteriota</taxon>
        <taxon>Cyanophyceae</taxon>
        <taxon>Oscillatoriophycideae</taxon>
        <taxon>Chroococcales</taxon>
        <taxon>Aphanothecaceae</taxon>
        <taxon>Aphanothece</taxon>
    </lineage>
</organism>
<keyword evidence="5" id="KW-1185">Reference proteome</keyword>
<dbReference type="InterPro" id="IPR003593">
    <property type="entry name" value="AAA+_ATPase"/>
</dbReference>